<dbReference type="EMBL" id="KZ302044">
    <property type="protein sequence ID" value="PFH48965.1"/>
    <property type="molecule type" value="Genomic_DNA"/>
</dbReference>
<dbReference type="OrthoDB" id="3244905at2759"/>
<evidence type="ECO:0000313" key="2">
    <source>
        <dbReference type="EMBL" id="PFH48965.1"/>
    </source>
</evidence>
<accession>A0A2A9ND66</accession>
<sequence length="295" mass="32396">MPQNLNAALESFVPSYPGQHVQPSPWRGTLIVSGMRASDRRSTQPIHVTAVETDGEKYMNSSVSSVPERRTSVHHSRMDLWPYQLFAHMTYDKPILRDVLAWIRQNNPPCCTFIPTQVADGNSNTVNQTNFRSLSRILFESQTVALAYWGVDTIPGAGMIIYPAQNSSVMLVGALFLYGPFPDFILGTASPGVPMSSSIMQARHVHYTQSMGAAGAYAPSHHGHSTPTTRSNIDQSGVAGQRQDPYRYMVPRVVPGVYPTQGQASSSTSSTWNMVKNEDDGYNFPGSPDHTTGYP</sequence>
<keyword evidence="3" id="KW-1185">Reference proteome</keyword>
<organism evidence="2 3">
    <name type="scientific">Amanita thiersii Skay4041</name>
    <dbReference type="NCBI Taxonomy" id="703135"/>
    <lineage>
        <taxon>Eukaryota</taxon>
        <taxon>Fungi</taxon>
        <taxon>Dikarya</taxon>
        <taxon>Basidiomycota</taxon>
        <taxon>Agaricomycotina</taxon>
        <taxon>Agaricomycetes</taxon>
        <taxon>Agaricomycetidae</taxon>
        <taxon>Agaricales</taxon>
        <taxon>Pluteineae</taxon>
        <taxon>Amanitaceae</taxon>
        <taxon>Amanita</taxon>
    </lineage>
</organism>
<feature type="region of interest" description="Disordered" evidence="1">
    <location>
        <begin position="259"/>
        <end position="295"/>
    </location>
</feature>
<dbReference type="AlphaFoldDB" id="A0A2A9ND66"/>
<gene>
    <name evidence="2" type="ORF">AMATHDRAFT_86763</name>
</gene>
<evidence type="ECO:0000313" key="3">
    <source>
        <dbReference type="Proteomes" id="UP000242287"/>
    </source>
</evidence>
<reference evidence="2 3" key="1">
    <citation type="submission" date="2014-02" db="EMBL/GenBank/DDBJ databases">
        <title>Transposable element dynamics among asymbiotic and ectomycorrhizal Amanita fungi.</title>
        <authorList>
            <consortium name="DOE Joint Genome Institute"/>
            <person name="Hess J."/>
            <person name="Skrede I."/>
            <person name="Wolfe B."/>
            <person name="LaButti K."/>
            <person name="Ohm R.A."/>
            <person name="Grigoriev I.V."/>
            <person name="Pringle A."/>
        </authorList>
    </citation>
    <scope>NUCLEOTIDE SEQUENCE [LARGE SCALE GENOMIC DNA]</scope>
    <source>
        <strain evidence="2 3">SKay4041</strain>
    </source>
</reference>
<dbReference type="Proteomes" id="UP000242287">
    <property type="component" value="Unassembled WGS sequence"/>
</dbReference>
<proteinExistence type="predicted"/>
<protein>
    <submittedName>
        <fullName evidence="2">Uncharacterized protein</fullName>
    </submittedName>
</protein>
<evidence type="ECO:0000256" key="1">
    <source>
        <dbReference type="SAM" id="MobiDB-lite"/>
    </source>
</evidence>
<feature type="compositionally biased region" description="Polar residues" evidence="1">
    <location>
        <begin position="225"/>
        <end position="235"/>
    </location>
</feature>
<feature type="region of interest" description="Disordered" evidence="1">
    <location>
        <begin position="216"/>
        <end position="241"/>
    </location>
</feature>
<name>A0A2A9ND66_9AGAR</name>